<gene>
    <name evidence="2" type="ORF">B0I28_11584</name>
</gene>
<dbReference type="Pfam" id="PF05235">
    <property type="entry name" value="CHAD"/>
    <property type="match status" value="1"/>
</dbReference>
<dbReference type="Proteomes" id="UP000238176">
    <property type="component" value="Unassembled WGS sequence"/>
</dbReference>
<name>A0A2T0U8P2_9ACTN</name>
<dbReference type="EMBL" id="PVTJ01000015">
    <property type="protein sequence ID" value="PRY54228.1"/>
    <property type="molecule type" value="Genomic_DNA"/>
</dbReference>
<organism evidence="2 3">
    <name type="scientific">Glycomyces artemisiae</name>
    <dbReference type="NCBI Taxonomy" id="1076443"/>
    <lineage>
        <taxon>Bacteria</taxon>
        <taxon>Bacillati</taxon>
        <taxon>Actinomycetota</taxon>
        <taxon>Actinomycetes</taxon>
        <taxon>Glycomycetales</taxon>
        <taxon>Glycomycetaceae</taxon>
        <taxon>Glycomyces</taxon>
    </lineage>
</organism>
<dbReference type="InterPro" id="IPR007899">
    <property type="entry name" value="CHAD_dom"/>
</dbReference>
<accession>A0A2T0U8P2</accession>
<feature type="domain" description="CHAD" evidence="1">
    <location>
        <begin position="30"/>
        <end position="252"/>
    </location>
</feature>
<dbReference type="AlphaFoldDB" id="A0A2T0U8P2"/>
<dbReference type="RefSeq" id="WP_146148251.1">
    <property type="nucleotide sequence ID" value="NZ_PVTJ01000015.1"/>
</dbReference>
<sequence length="295" mass="32440">MSAATAAVEPAAPSGSMSANTRAGAVIQYYISSQVDALNRAIAATERHAPGSAASVRAVIHRLRTAIRGYQHLFTATPHGGVQLDQLLSALKHTEDLERLRTHFADRFDQLGLTVAEYPKWYGALDEEVQESYRQIERVHSQTWVAALLGQVRMFAEHAKFTRDGDKPASSLMGVVSKAKIHLLDTYVKMSHATDLVAARDQMRTAARDAHFLAEAAAPALGRSADDVIVPVSDLGHLLVQYRQAVIARNWLLRLPGADRADRLTASLADLEKEHLHQLGEQIDQAVADMIDRWQ</sequence>
<evidence type="ECO:0000259" key="1">
    <source>
        <dbReference type="Pfam" id="PF05235"/>
    </source>
</evidence>
<protein>
    <recommendedName>
        <fullName evidence="1">CHAD domain-containing protein</fullName>
    </recommendedName>
</protein>
<keyword evidence="3" id="KW-1185">Reference proteome</keyword>
<comment type="caution">
    <text evidence="2">The sequence shown here is derived from an EMBL/GenBank/DDBJ whole genome shotgun (WGS) entry which is preliminary data.</text>
</comment>
<evidence type="ECO:0000313" key="2">
    <source>
        <dbReference type="EMBL" id="PRY54228.1"/>
    </source>
</evidence>
<proteinExistence type="predicted"/>
<evidence type="ECO:0000313" key="3">
    <source>
        <dbReference type="Proteomes" id="UP000238176"/>
    </source>
</evidence>
<reference evidence="2 3" key="1">
    <citation type="submission" date="2018-03" db="EMBL/GenBank/DDBJ databases">
        <title>Genomic Encyclopedia of Type Strains, Phase III (KMG-III): the genomes of soil and plant-associated and newly described type strains.</title>
        <authorList>
            <person name="Whitman W."/>
        </authorList>
    </citation>
    <scope>NUCLEOTIDE SEQUENCE [LARGE SCALE GENOMIC DNA]</scope>
    <source>
        <strain evidence="2 3">CGMCC 4.7067</strain>
    </source>
</reference>
<dbReference type="OrthoDB" id="5182987at2"/>